<evidence type="ECO:0000313" key="2">
    <source>
        <dbReference type="Proteomes" id="UP001059596"/>
    </source>
</evidence>
<dbReference type="AlphaFoldDB" id="A0A9Q0BKF7"/>
<dbReference type="EMBL" id="JAMKOV010000046">
    <property type="protein sequence ID" value="KAI8035166.1"/>
    <property type="molecule type" value="Genomic_DNA"/>
</dbReference>
<accession>A0A9Q0BKF7</accession>
<organism evidence="1 2">
    <name type="scientific">Drosophila gunungcola</name>
    <name type="common">fruit fly</name>
    <dbReference type="NCBI Taxonomy" id="103775"/>
    <lineage>
        <taxon>Eukaryota</taxon>
        <taxon>Metazoa</taxon>
        <taxon>Ecdysozoa</taxon>
        <taxon>Arthropoda</taxon>
        <taxon>Hexapoda</taxon>
        <taxon>Insecta</taxon>
        <taxon>Pterygota</taxon>
        <taxon>Neoptera</taxon>
        <taxon>Endopterygota</taxon>
        <taxon>Diptera</taxon>
        <taxon>Brachycera</taxon>
        <taxon>Muscomorpha</taxon>
        <taxon>Ephydroidea</taxon>
        <taxon>Drosophilidae</taxon>
        <taxon>Drosophila</taxon>
        <taxon>Sophophora</taxon>
    </lineage>
</organism>
<comment type="caution">
    <text evidence="1">The sequence shown here is derived from an EMBL/GenBank/DDBJ whole genome shotgun (WGS) entry which is preliminary data.</text>
</comment>
<reference evidence="1" key="1">
    <citation type="journal article" date="2023" name="Genome Biol. Evol.">
        <title>Long-read-based Genome Assembly of Drosophila gunungcola Reveals Fewer Chemosensory Genes in Flower-breeding Species.</title>
        <authorList>
            <person name="Negi A."/>
            <person name="Liao B.Y."/>
            <person name="Yeh S.D."/>
        </authorList>
    </citation>
    <scope>NUCLEOTIDE SEQUENCE</scope>
    <source>
        <strain evidence="1">Sukarami</strain>
    </source>
</reference>
<protein>
    <submittedName>
        <fullName evidence="1">Uncharacterized protein</fullName>
    </submittedName>
</protein>
<sequence>QVSSFPKLLDELFDIFPNEAKTRIQIDFQYLYKEKSNKREMRRIQEQGFRVF</sequence>
<keyword evidence="2" id="KW-1185">Reference proteome</keyword>
<feature type="non-terminal residue" evidence="1">
    <location>
        <position position="1"/>
    </location>
</feature>
<proteinExistence type="predicted"/>
<gene>
    <name evidence="1" type="ORF">M5D96_012055</name>
</gene>
<name>A0A9Q0BKF7_9MUSC</name>
<evidence type="ECO:0000313" key="1">
    <source>
        <dbReference type="EMBL" id="KAI8035166.1"/>
    </source>
</evidence>
<dbReference type="Proteomes" id="UP001059596">
    <property type="component" value="Unassembled WGS sequence"/>
</dbReference>